<organism evidence="1">
    <name type="scientific">marine sediment metagenome</name>
    <dbReference type="NCBI Taxonomy" id="412755"/>
    <lineage>
        <taxon>unclassified sequences</taxon>
        <taxon>metagenomes</taxon>
        <taxon>ecological metagenomes</taxon>
    </lineage>
</organism>
<reference evidence="1" key="1">
    <citation type="journal article" date="2014" name="Front. Microbiol.">
        <title>High frequency of phylogenetically diverse reductive dehalogenase-homologous genes in deep subseafloor sedimentary metagenomes.</title>
        <authorList>
            <person name="Kawai M."/>
            <person name="Futagami T."/>
            <person name="Toyoda A."/>
            <person name="Takaki Y."/>
            <person name="Nishi S."/>
            <person name="Hori S."/>
            <person name="Arai W."/>
            <person name="Tsubouchi T."/>
            <person name="Morono Y."/>
            <person name="Uchiyama I."/>
            <person name="Ito T."/>
            <person name="Fujiyama A."/>
            <person name="Inagaki F."/>
            <person name="Takami H."/>
        </authorList>
    </citation>
    <scope>NUCLEOTIDE SEQUENCE</scope>
    <source>
        <strain evidence="1">Expedition CK06-06</strain>
    </source>
</reference>
<proteinExistence type="predicted"/>
<dbReference type="AlphaFoldDB" id="X1R0K7"/>
<protein>
    <submittedName>
        <fullName evidence="1">Uncharacterized protein</fullName>
    </submittedName>
</protein>
<name>X1R0K7_9ZZZZ</name>
<evidence type="ECO:0000313" key="1">
    <source>
        <dbReference type="EMBL" id="GAI49074.1"/>
    </source>
</evidence>
<sequence>VVAPVALFGLIMVWYVGWRRGRQLYQSFYEEELAHLEQEQEKKKKPAGETIEETIEEKVQRALRERWK</sequence>
<comment type="caution">
    <text evidence="1">The sequence shown here is derived from an EMBL/GenBank/DDBJ whole genome shotgun (WGS) entry which is preliminary data.</text>
</comment>
<accession>X1R0K7</accession>
<feature type="non-terminal residue" evidence="1">
    <location>
        <position position="1"/>
    </location>
</feature>
<gene>
    <name evidence="1" type="ORF">S06H3_54198</name>
</gene>
<dbReference type="EMBL" id="BARV01034637">
    <property type="protein sequence ID" value="GAI49074.1"/>
    <property type="molecule type" value="Genomic_DNA"/>
</dbReference>